<dbReference type="KEGG" id="vpd:VAPA_1c44870"/>
<proteinExistence type="predicted"/>
<dbReference type="InterPro" id="IPR018306">
    <property type="entry name" value="Phage_T5_Orf172_DNA-bd"/>
</dbReference>
<reference evidence="2 3" key="1">
    <citation type="submission" date="2012-10" db="EMBL/GenBank/DDBJ databases">
        <title>Genome sequence of Variovorax paradoxus B4.</title>
        <authorList>
            <person name="Schuldes J."/>
            <person name="Brandt U."/>
            <person name="Hiessl S."/>
            <person name="Wuebbeler J.H."/>
            <person name="Thuermer A."/>
            <person name="Steinbuechel A."/>
            <person name="Daniel R."/>
        </authorList>
    </citation>
    <scope>NUCLEOTIDE SEQUENCE [LARGE SCALE GENOMIC DNA]</scope>
    <source>
        <strain evidence="2 3">B4</strain>
    </source>
</reference>
<dbReference type="EMBL" id="CP003911">
    <property type="protein sequence ID" value="AGU51560.1"/>
    <property type="molecule type" value="Genomic_DNA"/>
</dbReference>
<accession>T1XHG2</accession>
<dbReference type="Proteomes" id="UP000016223">
    <property type="component" value="Chromosome 1"/>
</dbReference>
<dbReference type="AlphaFoldDB" id="T1XHG2"/>
<feature type="domain" description="Bacteriophage T5 Orf172 DNA-binding" evidence="1">
    <location>
        <begin position="457"/>
        <end position="537"/>
    </location>
</feature>
<dbReference type="SMART" id="SM00974">
    <property type="entry name" value="T5orf172"/>
    <property type="match status" value="1"/>
</dbReference>
<organism evidence="2 3">
    <name type="scientific">Variovorax paradoxus B4</name>
    <dbReference type="NCBI Taxonomy" id="1246301"/>
    <lineage>
        <taxon>Bacteria</taxon>
        <taxon>Pseudomonadati</taxon>
        <taxon>Pseudomonadota</taxon>
        <taxon>Betaproteobacteria</taxon>
        <taxon>Burkholderiales</taxon>
        <taxon>Comamonadaceae</taxon>
        <taxon>Variovorax</taxon>
    </lineage>
</organism>
<evidence type="ECO:0000313" key="3">
    <source>
        <dbReference type="Proteomes" id="UP000016223"/>
    </source>
</evidence>
<sequence>MASHQDRMAEIGFWTLPPKGSERRKGLDAFIEENKDNPKHQKLLKEIFEGATALVIVQNENGAGLSADRQLREYNAEYNNRVFHGSLRDMPSSFNVVEAFNKFLPKSGTFELRDECDHLFSFQHFIDWVTSGASDQFPLDIQRILPEGKAHSYNSIDKPSGLLFRSEGSEEFGFSSISLIRVEKEVTALLVAGQKCNLEDETKNIHKLWESTEALPHRAHIAPDEDLIARAEPLVEDPDLWKTVVLLRFDLETKTVDAQYVFHDCGTTYTGKTDDVSAFLDEKGEFFSEKIKKQFEQSASAMKDYGTLFELCKTCLLLPTFFEAHNDDIEIERHPTSFREYRSHLKNKKVFERVNPKHWITYRDVRLLRAPPTRSPDRTIFNAPEYKVEKSGYWRKLPIDVEGRDKVGRPIHGRTWVSQVQSWVEDSPTNSTVFASRGGGEIPGSNPGFIYVMRSAAHLKDVFKVGLTRRTSDERSGELSRSTSSPDHFLVVEEWATGDCVQAERLIHEELASYRFNPSREFFKAPYRTIFKVIDKVISSLEGDVEPCRPGGT</sequence>
<gene>
    <name evidence="2" type="ORF">VAPA_1c44870</name>
</gene>
<protein>
    <submittedName>
        <fullName evidence="2">Bacteriophage T5 orf172 domain-containing</fullName>
    </submittedName>
</protein>
<dbReference type="HOGENOM" id="CLU_497755_0_0_4"/>
<evidence type="ECO:0000259" key="1">
    <source>
        <dbReference type="SMART" id="SM00974"/>
    </source>
</evidence>
<name>T1XHG2_VARPD</name>
<dbReference type="PATRIC" id="fig|1246301.3.peg.4524"/>
<evidence type="ECO:0000313" key="2">
    <source>
        <dbReference type="EMBL" id="AGU51560.1"/>
    </source>
</evidence>
<dbReference type="Pfam" id="PF13455">
    <property type="entry name" value="MUG113"/>
    <property type="match status" value="1"/>
</dbReference>